<dbReference type="PANTHER" id="PTHR45364">
    <property type="entry name" value="HISTONE DEACETYLASE 9-RELATED"/>
    <property type="match status" value="1"/>
</dbReference>
<sequence>MWNLYKQQTVFPTFHQQQGNSEVHCPFFYSRPFRDINQSPLGSPILERRHPSANMYSNDQIQQQIASLKQQQEFQQRLLVEQFRQQQQQMAQEHEKQLQEHIKVQQVQEHIKMQQHLVMLQKQQEFLQEQQKLQERHRLEKERMEKERLEQLKNKTKNEESAVASSEVKLRLQEFVLTKKHREAAARNSPPFHNWFGTQKIYEGTKIPTPTEESVMTLLGVPYRPPNERDH</sequence>
<keyword evidence="15" id="KW-1185">Reference proteome</keyword>
<evidence type="ECO:0000259" key="13">
    <source>
        <dbReference type="Pfam" id="PF14791"/>
    </source>
</evidence>
<evidence type="ECO:0000256" key="2">
    <source>
        <dbReference type="ARBA" id="ARBA00007738"/>
    </source>
</evidence>
<dbReference type="GO" id="GO:0141221">
    <property type="term" value="F:histone deacetylase activity, hydrolytic mechanism"/>
    <property type="evidence" value="ECO:0007669"/>
    <property type="project" value="UniProtKB-EC"/>
</dbReference>
<keyword evidence="10" id="KW-0804">Transcription</keyword>
<dbReference type="OrthoDB" id="424012at2759"/>
<evidence type="ECO:0000313" key="14">
    <source>
        <dbReference type="EMBL" id="CAG2243355.1"/>
    </source>
</evidence>
<keyword evidence="5" id="KW-0808">Transferase</keyword>
<keyword evidence="8" id="KW-0156">Chromatin regulator</keyword>
<evidence type="ECO:0000256" key="8">
    <source>
        <dbReference type="ARBA" id="ARBA00022853"/>
    </source>
</evidence>
<dbReference type="InterPro" id="IPR037160">
    <property type="entry name" value="DNA_Pol_thumb_sf"/>
</dbReference>
<dbReference type="EC" id="3.5.1.98" evidence="3"/>
<dbReference type="GO" id="GO:0005634">
    <property type="term" value="C:nucleus"/>
    <property type="evidence" value="ECO:0007669"/>
    <property type="project" value="UniProtKB-SubCell"/>
</dbReference>
<evidence type="ECO:0000256" key="6">
    <source>
        <dbReference type="ARBA" id="ARBA00022695"/>
    </source>
</evidence>
<gene>
    <name evidence="14" type="ORF">MEDL_55461</name>
</gene>
<dbReference type="EMBL" id="CAJPWZ010002701">
    <property type="protein sequence ID" value="CAG2243355.1"/>
    <property type="molecule type" value="Genomic_DNA"/>
</dbReference>
<feature type="coiled-coil region" evidence="12">
    <location>
        <begin position="58"/>
        <end position="169"/>
    </location>
</feature>
<keyword evidence="6" id="KW-0548">Nucleotidyltransferase</keyword>
<evidence type="ECO:0000256" key="10">
    <source>
        <dbReference type="ARBA" id="ARBA00023163"/>
    </source>
</evidence>
<evidence type="ECO:0000256" key="5">
    <source>
        <dbReference type="ARBA" id="ARBA00022679"/>
    </source>
</evidence>
<comment type="similarity">
    <text evidence="2">Belongs to the histone deacetylase family. HD type 2 subfamily.</text>
</comment>
<comment type="caution">
    <text evidence="14">The sequence shown here is derived from an EMBL/GenBank/DDBJ whole genome shotgun (WGS) entry which is preliminary data.</text>
</comment>
<dbReference type="GO" id="GO:0016779">
    <property type="term" value="F:nucleotidyltransferase activity"/>
    <property type="evidence" value="ECO:0007669"/>
    <property type="project" value="UniProtKB-KW"/>
</dbReference>
<reference evidence="14" key="1">
    <citation type="submission" date="2021-03" db="EMBL/GenBank/DDBJ databases">
        <authorList>
            <person name="Bekaert M."/>
        </authorList>
    </citation>
    <scope>NUCLEOTIDE SEQUENCE</scope>
</reference>
<keyword evidence="12" id="KW-0175">Coiled coil</keyword>
<evidence type="ECO:0000313" key="15">
    <source>
        <dbReference type="Proteomes" id="UP000683360"/>
    </source>
</evidence>
<evidence type="ECO:0000256" key="9">
    <source>
        <dbReference type="ARBA" id="ARBA00023015"/>
    </source>
</evidence>
<dbReference type="AlphaFoldDB" id="A0A8S3UHU6"/>
<dbReference type="Pfam" id="PF14791">
    <property type="entry name" value="DNA_pol_B_thumb"/>
    <property type="match status" value="1"/>
</dbReference>
<keyword evidence="9" id="KW-0805">Transcription regulation</keyword>
<comment type="subcellular location">
    <subcellularLocation>
        <location evidence="1">Nucleus</location>
    </subcellularLocation>
</comment>
<evidence type="ECO:0000256" key="3">
    <source>
        <dbReference type="ARBA" id="ARBA00012111"/>
    </source>
</evidence>
<keyword evidence="11" id="KW-0539">Nucleus</keyword>
<accession>A0A8S3UHU6</accession>
<protein>
    <recommendedName>
        <fullName evidence="3">histone deacetylase</fullName>
        <ecNumber evidence="3">3.5.1.98</ecNumber>
    </recommendedName>
</protein>
<keyword evidence="4" id="KW-0678">Repressor</keyword>
<keyword evidence="7 14" id="KW-0378">Hydrolase</keyword>
<evidence type="ECO:0000256" key="1">
    <source>
        <dbReference type="ARBA" id="ARBA00004123"/>
    </source>
</evidence>
<name>A0A8S3UHU6_MYTED</name>
<evidence type="ECO:0000256" key="12">
    <source>
        <dbReference type="SAM" id="Coils"/>
    </source>
</evidence>
<dbReference type="Gene3D" id="3.30.210.10">
    <property type="entry name" value="DNA polymerase, thumb domain"/>
    <property type="match status" value="1"/>
</dbReference>
<evidence type="ECO:0000256" key="7">
    <source>
        <dbReference type="ARBA" id="ARBA00022801"/>
    </source>
</evidence>
<feature type="domain" description="DNA polymerase beta thumb" evidence="13">
    <location>
        <begin position="169"/>
        <end position="229"/>
    </location>
</feature>
<evidence type="ECO:0000256" key="11">
    <source>
        <dbReference type="ARBA" id="ARBA00023242"/>
    </source>
</evidence>
<organism evidence="14 15">
    <name type="scientific">Mytilus edulis</name>
    <name type="common">Blue mussel</name>
    <dbReference type="NCBI Taxonomy" id="6550"/>
    <lineage>
        <taxon>Eukaryota</taxon>
        <taxon>Metazoa</taxon>
        <taxon>Spiralia</taxon>
        <taxon>Lophotrochozoa</taxon>
        <taxon>Mollusca</taxon>
        <taxon>Bivalvia</taxon>
        <taxon>Autobranchia</taxon>
        <taxon>Pteriomorphia</taxon>
        <taxon>Mytilida</taxon>
        <taxon>Mytiloidea</taxon>
        <taxon>Mytilidae</taxon>
        <taxon>Mytilinae</taxon>
        <taxon>Mytilus</taxon>
    </lineage>
</organism>
<evidence type="ECO:0000256" key="4">
    <source>
        <dbReference type="ARBA" id="ARBA00022491"/>
    </source>
</evidence>
<proteinExistence type="inferred from homology"/>
<dbReference type="PANTHER" id="PTHR45364:SF13">
    <property type="entry name" value="HISTONE DEACETYLASE"/>
    <property type="match status" value="1"/>
</dbReference>
<dbReference type="Proteomes" id="UP000683360">
    <property type="component" value="Unassembled WGS sequence"/>
</dbReference>
<dbReference type="Gene3D" id="6.10.250.1550">
    <property type="match status" value="1"/>
</dbReference>
<dbReference type="InterPro" id="IPR029398">
    <property type="entry name" value="PolB_thumb"/>
</dbReference>